<organism evidence="1">
    <name type="scientific">Zea mays</name>
    <name type="common">Maize</name>
    <dbReference type="NCBI Taxonomy" id="4577"/>
    <lineage>
        <taxon>Eukaryota</taxon>
        <taxon>Viridiplantae</taxon>
        <taxon>Streptophyta</taxon>
        <taxon>Embryophyta</taxon>
        <taxon>Tracheophyta</taxon>
        <taxon>Spermatophyta</taxon>
        <taxon>Magnoliopsida</taxon>
        <taxon>Liliopsida</taxon>
        <taxon>Poales</taxon>
        <taxon>Poaceae</taxon>
        <taxon>PACMAD clade</taxon>
        <taxon>Panicoideae</taxon>
        <taxon>Andropogonodae</taxon>
        <taxon>Andropogoneae</taxon>
        <taxon>Tripsacinae</taxon>
        <taxon>Zea</taxon>
    </lineage>
</organism>
<reference evidence="1" key="1">
    <citation type="journal article" date="2009" name="PLoS Genet.">
        <title>Sequencing, mapping, and analysis of 27,455 maize full-length cDNAs.</title>
        <authorList>
            <person name="Soderlund C."/>
            <person name="Descour A."/>
            <person name="Kudrna D."/>
            <person name="Bomhoff M."/>
            <person name="Boyd L."/>
            <person name="Currie J."/>
            <person name="Angelova A."/>
            <person name="Collura K."/>
            <person name="Wissotski M."/>
            <person name="Ashley E."/>
            <person name="Morrow D."/>
            <person name="Fernandes J."/>
            <person name="Walbot V."/>
            <person name="Yu Y."/>
        </authorList>
    </citation>
    <scope>NUCLEOTIDE SEQUENCE</scope>
    <source>
        <strain evidence="1">B73</strain>
    </source>
</reference>
<evidence type="ECO:0000313" key="1">
    <source>
        <dbReference type="EMBL" id="ACL52735.1"/>
    </source>
</evidence>
<dbReference type="KEGG" id="zma:100279367"/>
<protein>
    <submittedName>
        <fullName evidence="1">Uncharacterized protein</fullName>
    </submittedName>
</protein>
<accession>B7ZXT6</accession>
<name>B7ZXT6_MAIZE</name>
<proteinExistence type="evidence at transcript level"/>
<dbReference type="EMBL" id="BT054128">
    <property type="protein sequence ID" value="ACL52735.1"/>
    <property type="molecule type" value="mRNA"/>
</dbReference>
<dbReference type="RefSeq" id="NP_001145856.1">
    <property type="nucleotide sequence ID" value="NM_001152384.1"/>
</dbReference>
<dbReference type="AlphaFoldDB" id="B7ZXT6"/>
<sequence length="254" mass="26793">MATPAPARVLQLQRSLGSPGRSALRSARPSSAPISMAVVLLHGCRRPNPEPCRVRPPLGSWRLASARPYLLAIVYRSAGGCRQPGAPPRAPVAPRSVLPASRAQAALSPSLVACWPATASLALALLPRTLPARCPSPLVWVLLRCSSCTCWPTFGVWLAARPASRAPWRPSSCFPARGVPPARPWMRAPFSPTAHPSVGQSSLVRPRAVLASAGHVGRADFLAAGSSGLCRHRARDFGARPCFPIAPTAVVLCL</sequence>
<dbReference type="GeneID" id="100279367"/>